<name>A0A1H3WDW3_9SPHI</name>
<evidence type="ECO:0000313" key="3">
    <source>
        <dbReference type="Proteomes" id="UP000198850"/>
    </source>
</evidence>
<dbReference type="EMBL" id="FNRA01000001">
    <property type="protein sequence ID" value="SDZ84594.1"/>
    <property type="molecule type" value="Genomic_DNA"/>
</dbReference>
<feature type="chain" id="PRO_5011496375" evidence="1">
    <location>
        <begin position="23"/>
        <end position="125"/>
    </location>
</feature>
<proteinExistence type="predicted"/>
<dbReference type="AlphaFoldDB" id="A0A1H3WDW3"/>
<gene>
    <name evidence="2" type="ORF">SAMN05443550_101186</name>
</gene>
<evidence type="ECO:0000313" key="2">
    <source>
        <dbReference type="EMBL" id="SDZ84594.1"/>
    </source>
</evidence>
<sequence>MKRKSLVAFCLCILFSIINAKAAVSISSFMIPGQYLTSGQLRPNPGAATLFTANFLLTKVGNTYNTVKVSLVLEENGSSTILSTTSITHSDSEWGNSVTWEGTISGSLPANKLNGNIYLQYTVTR</sequence>
<accession>A0A1H3WDW3</accession>
<dbReference type="STRING" id="425514.SAMN05443550_101186"/>
<reference evidence="2 3" key="1">
    <citation type="submission" date="2016-10" db="EMBL/GenBank/DDBJ databases">
        <authorList>
            <person name="de Groot N.N."/>
        </authorList>
    </citation>
    <scope>NUCLEOTIDE SEQUENCE [LARGE SCALE GENOMIC DNA]</scope>
    <source>
        <strain evidence="2 3">DSM 19033</strain>
    </source>
</reference>
<keyword evidence="1" id="KW-0732">Signal</keyword>
<evidence type="ECO:0000256" key="1">
    <source>
        <dbReference type="SAM" id="SignalP"/>
    </source>
</evidence>
<organism evidence="2 3">
    <name type="scientific">Pedobacter hartonius</name>
    <dbReference type="NCBI Taxonomy" id="425514"/>
    <lineage>
        <taxon>Bacteria</taxon>
        <taxon>Pseudomonadati</taxon>
        <taxon>Bacteroidota</taxon>
        <taxon>Sphingobacteriia</taxon>
        <taxon>Sphingobacteriales</taxon>
        <taxon>Sphingobacteriaceae</taxon>
        <taxon>Pedobacter</taxon>
    </lineage>
</organism>
<protein>
    <submittedName>
        <fullName evidence="2">Uncharacterized protein</fullName>
    </submittedName>
</protein>
<dbReference type="Proteomes" id="UP000198850">
    <property type="component" value="Unassembled WGS sequence"/>
</dbReference>
<dbReference type="OrthoDB" id="9998037at2"/>
<dbReference type="RefSeq" id="WP_139298230.1">
    <property type="nucleotide sequence ID" value="NZ_FNRA01000001.1"/>
</dbReference>
<keyword evidence="3" id="KW-1185">Reference proteome</keyword>
<feature type="signal peptide" evidence="1">
    <location>
        <begin position="1"/>
        <end position="22"/>
    </location>
</feature>